<protein>
    <recommendedName>
        <fullName evidence="5">Biopolymer transport protein ExbD</fullName>
    </recommendedName>
</protein>
<dbReference type="Gene3D" id="3.30.420.270">
    <property type="match status" value="1"/>
</dbReference>
<evidence type="ECO:0000256" key="1">
    <source>
        <dbReference type="ARBA" id="ARBA00003540"/>
    </source>
</evidence>
<dbReference type="PANTHER" id="PTHR30558:SF12">
    <property type="entry name" value="BIOPOLYMER TRANSPORT PROTEIN EXBD"/>
    <property type="match status" value="1"/>
</dbReference>
<keyword evidence="9 13" id="KW-0812">Transmembrane</keyword>
<keyword evidence="10 13" id="KW-0653">Protein transport</keyword>
<evidence type="ECO:0000256" key="4">
    <source>
        <dbReference type="ARBA" id="ARBA00011471"/>
    </source>
</evidence>
<dbReference type="NCBIfam" id="TIGR02804">
    <property type="entry name" value="ExbD_2"/>
    <property type="match status" value="1"/>
</dbReference>
<dbReference type="AlphaFoldDB" id="A0A656HEG7"/>
<keyword evidence="8" id="KW-0997">Cell inner membrane</keyword>
<proteinExistence type="inferred from homology"/>
<dbReference type="InterPro" id="IPR014171">
    <property type="entry name" value="TonB_ExbD_2"/>
</dbReference>
<evidence type="ECO:0000256" key="3">
    <source>
        <dbReference type="ARBA" id="ARBA00005811"/>
    </source>
</evidence>
<keyword evidence="6 13" id="KW-0813">Transport</keyword>
<evidence type="ECO:0000256" key="5">
    <source>
        <dbReference type="ARBA" id="ARBA00022090"/>
    </source>
</evidence>
<comment type="similarity">
    <text evidence="3 13">Belongs to the ExbD/TolR family.</text>
</comment>
<evidence type="ECO:0000256" key="7">
    <source>
        <dbReference type="ARBA" id="ARBA00022475"/>
    </source>
</evidence>
<dbReference type="OrthoDB" id="9798629at2"/>
<dbReference type="EMBL" id="JH651384">
    <property type="protein sequence ID" value="EIJ35491.1"/>
    <property type="molecule type" value="Genomic_DNA"/>
</dbReference>
<evidence type="ECO:0000313" key="16">
    <source>
        <dbReference type="Proteomes" id="UP000005317"/>
    </source>
</evidence>
<dbReference type="RefSeq" id="WP_002709391.1">
    <property type="nucleotide sequence ID" value="NZ_JH651384.1"/>
</dbReference>
<keyword evidence="11 14" id="KW-1133">Transmembrane helix</keyword>
<dbReference type="GO" id="GO:0005886">
    <property type="term" value="C:plasma membrane"/>
    <property type="evidence" value="ECO:0007669"/>
    <property type="project" value="UniProtKB-SubCell"/>
</dbReference>
<gene>
    <name evidence="15" type="ORF">Thini_2965</name>
</gene>
<accession>A0A656HEG7</accession>
<comment type="subunit">
    <text evidence="4">The accessory proteins ExbB and ExbD seem to form a complex with TonB.</text>
</comment>
<comment type="subcellular location">
    <subcellularLocation>
        <location evidence="2">Cell inner membrane</location>
        <topology evidence="2">Single-pass type II membrane protein</topology>
    </subcellularLocation>
    <subcellularLocation>
        <location evidence="13">Cell membrane</location>
        <topology evidence="13">Single-pass type II membrane protein</topology>
    </subcellularLocation>
</comment>
<feature type="transmembrane region" description="Helical" evidence="14">
    <location>
        <begin position="12"/>
        <end position="35"/>
    </location>
</feature>
<name>A0A656HEG7_THINJ</name>
<reference evidence="16" key="1">
    <citation type="journal article" date="2011" name="Stand. Genomic Sci.">
        <title>Genome sequence of the filamentous, gliding Thiothrix nivea neotype strain (JP2(T)).</title>
        <authorList>
            <person name="Lapidus A."/>
            <person name="Nolan M."/>
            <person name="Lucas S."/>
            <person name="Glavina Del Rio T."/>
            <person name="Tice H."/>
            <person name="Cheng J.F."/>
            <person name="Tapia R."/>
            <person name="Han C."/>
            <person name="Goodwin L."/>
            <person name="Pitluck S."/>
            <person name="Liolios K."/>
            <person name="Pagani I."/>
            <person name="Ivanova N."/>
            <person name="Huntemann M."/>
            <person name="Mavromatis K."/>
            <person name="Mikhailova N."/>
            <person name="Pati A."/>
            <person name="Chen A."/>
            <person name="Palaniappan K."/>
            <person name="Land M."/>
            <person name="Brambilla E.M."/>
            <person name="Rohde M."/>
            <person name="Abt B."/>
            <person name="Verbarg S."/>
            <person name="Goker M."/>
            <person name="Bristow J."/>
            <person name="Eisen J.A."/>
            <person name="Markowitz V."/>
            <person name="Hugenholtz P."/>
            <person name="Kyrpides N.C."/>
            <person name="Klenk H.P."/>
            <person name="Woyke T."/>
        </authorList>
    </citation>
    <scope>NUCLEOTIDE SEQUENCE [LARGE SCALE GENOMIC DNA]</scope>
    <source>
        <strain evidence="16">ATCC 35100 / DSM 5205 / JP2</strain>
    </source>
</reference>
<keyword evidence="16" id="KW-1185">Reference proteome</keyword>
<evidence type="ECO:0000313" key="15">
    <source>
        <dbReference type="EMBL" id="EIJ35491.1"/>
    </source>
</evidence>
<evidence type="ECO:0000256" key="9">
    <source>
        <dbReference type="ARBA" id="ARBA00022692"/>
    </source>
</evidence>
<keyword evidence="12 14" id="KW-0472">Membrane</keyword>
<evidence type="ECO:0000256" key="2">
    <source>
        <dbReference type="ARBA" id="ARBA00004249"/>
    </source>
</evidence>
<evidence type="ECO:0000256" key="14">
    <source>
        <dbReference type="SAM" id="Phobius"/>
    </source>
</evidence>
<evidence type="ECO:0000256" key="6">
    <source>
        <dbReference type="ARBA" id="ARBA00022448"/>
    </source>
</evidence>
<organism evidence="15 16">
    <name type="scientific">Thiothrix nivea (strain ATCC 35100 / DSM 5205 / JP2)</name>
    <dbReference type="NCBI Taxonomy" id="870187"/>
    <lineage>
        <taxon>Bacteria</taxon>
        <taxon>Pseudomonadati</taxon>
        <taxon>Pseudomonadota</taxon>
        <taxon>Gammaproteobacteria</taxon>
        <taxon>Thiotrichales</taxon>
        <taxon>Thiotrichaceae</taxon>
        <taxon>Thiothrix</taxon>
    </lineage>
</organism>
<dbReference type="PANTHER" id="PTHR30558">
    <property type="entry name" value="EXBD MEMBRANE COMPONENT OF PMF-DRIVEN MACROMOLECULE IMPORT SYSTEM"/>
    <property type="match status" value="1"/>
</dbReference>
<comment type="function">
    <text evidence="1">Involved in the TonB-dependent energy-dependent transport of various receptor-bound substrates.</text>
</comment>
<sequence precursor="true">MKRFDQINMIPFIDIMLVLLAIVLTTASFISQGLIPVDLPKSEQAEQAGGDEMTVEIAINAHNQMFFDGEPVTAETLPEKLAPHASHAATMPVILRVDKAAAFEHFISVVDVLKAGHFDKLSIQTEQVQ</sequence>
<evidence type="ECO:0000256" key="13">
    <source>
        <dbReference type="RuleBase" id="RU003879"/>
    </source>
</evidence>
<dbReference type="Pfam" id="PF02472">
    <property type="entry name" value="ExbD"/>
    <property type="match status" value="1"/>
</dbReference>
<evidence type="ECO:0000256" key="10">
    <source>
        <dbReference type="ARBA" id="ARBA00022927"/>
    </source>
</evidence>
<dbReference type="Proteomes" id="UP000005317">
    <property type="component" value="Unassembled WGS sequence"/>
</dbReference>
<evidence type="ECO:0000256" key="12">
    <source>
        <dbReference type="ARBA" id="ARBA00023136"/>
    </source>
</evidence>
<evidence type="ECO:0000256" key="8">
    <source>
        <dbReference type="ARBA" id="ARBA00022519"/>
    </source>
</evidence>
<keyword evidence="7" id="KW-1003">Cell membrane</keyword>
<evidence type="ECO:0000256" key="11">
    <source>
        <dbReference type="ARBA" id="ARBA00022989"/>
    </source>
</evidence>
<dbReference type="GO" id="GO:0022857">
    <property type="term" value="F:transmembrane transporter activity"/>
    <property type="evidence" value="ECO:0007669"/>
    <property type="project" value="InterPro"/>
</dbReference>
<dbReference type="GO" id="GO:0015031">
    <property type="term" value="P:protein transport"/>
    <property type="evidence" value="ECO:0007669"/>
    <property type="project" value="UniProtKB-KW"/>
</dbReference>
<dbReference type="InterPro" id="IPR003400">
    <property type="entry name" value="ExbD"/>
</dbReference>